<reference evidence="1 2" key="1">
    <citation type="submission" date="2016-03" db="EMBL/GenBank/DDBJ databases">
        <authorList>
            <person name="Ploux O."/>
        </authorList>
    </citation>
    <scope>NUCLEOTIDE SEQUENCE [LARGE SCALE GENOMIC DNA]</scope>
    <source>
        <strain evidence="1 2">BER2</strain>
    </source>
</reference>
<accession>A0A150WW10</accession>
<dbReference type="Proteomes" id="UP000075391">
    <property type="component" value="Unassembled WGS sequence"/>
</dbReference>
<comment type="caution">
    <text evidence="1">The sequence shown here is derived from an EMBL/GenBank/DDBJ whole genome shotgun (WGS) entry which is preliminary data.</text>
</comment>
<sequence length="81" mass="8848">MNWRLLWKHIQNLLSSLAYLMLLATMSGKAGPSLNESNNGGGPTPLPLPQLNVMSESVAFTSLPCKIPKKKFIGAQEPIKK</sequence>
<protein>
    <submittedName>
        <fullName evidence="1">Uncharacterized protein</fullName>
    </submittedName>
</protein>
<proteinExistence type="predicted"/>
<evidence type="ECO:0000313" key="1">
    <source>
        <dbReference type="EMBL" id="KYG70619.1"/>
    </source>
</evidence>
<evidence type="ECO:0000313" key="2">
    <source>
        <dbReference type="Proteomes" id="UP000075391"/>
    </source>
</evidence>
<gene>
    <name evidence="1" type="ORF">AZI85_01400</name>
</gene>
<dbReference type="EMBL" id="LUKF01000001">
    <property type="protein sequence ID" value="KYG70619.1"/>
    <property type="molecule type" value="Genomic_DNA"/>
</dbReference>
<dbReference type="AlphaFoldDB" id="A0A150WW10"/>
<name>A0A150WW10_BDEBC</name>
<organism evidence="1 2">
    <name type="scientific">Bdellovibrio bacteriovorus</name>
    <dbReference type="NCBI Taxonomy" id="959"/>
    <lineage>
        <taxon>Bacteria</taxon>
        <taxon>Pseudomonadati</taxon>
        <taxon>Bdellovibrionota</taxon>
        <taxon>Bdellovibrionia</taxon>
        <taxon>Bdellovibrionales</taxon>
        <taxon>Pseudobdellovibrionaceae</taxon>
        <taxon>Bdellovibrio</taxon>
    </lineage>
</organism>